<dbReference type="InterPro" id="IPR011250">
    <property type="entry name" value="OMP/PagP_B-barrel"/>
</dbReference>
<gene>
    <name evidence="4" type="ORF">IAC69_03655</name>
</gene>
<accession>A0A9D9DD28</accession>
<sequence length="246" mass="27663">MNKIKIPVVCLGLLTPNLVQAATCMDFDKNLKLIEYECDNSIQYSTNDISINSEFADTEVRLILRGAISPINNQSIKIIPDYNPEIGEGPRQLKTFSVDTSYSAGLGVRMAKPNSWFQDIEIGIMQFNGLATRYTQYDKSMTFDATAYTLSYNLGYNIYKRVNLYATAGIAYSEYSASDSINYDGHETSQSTLWVKVGAGLEFVVLNWLNLYAEYSYYMDIGNDDKFWVAGNFDIQSLSVGLKALF</sequence>
<keyword evidence="1 2" id="KW-0732">Signal</keyword>
<evidence type="ECO:0000259" key="3">
    <source>
        <dbReference type="Pfam" id="PF13505"/>
    </source>
</evidence>
<dbReference type="Proteomes" id="UP000823630">
    <property type="component" value="Unassembled WGS sequence"/>
</dbReference>
<evidence type="ECO:0000256" key="1">
    <source>
        <dbReference type="ARBA" id="ARBA00022729"/>
    </source>
</evidence>
<name>A0A9D9DD28_9PROT</name>
<reference evidence="4" key="1">
    <citation type="submission" date="2020-10" db="EMBL/GenBank/DDBJ databases">
        <authorList>
            <person name="Gilroy R."/>
        </authorList>
    </citation>
    <scope>NUCLEOTIDE SEQUENCE</scope>
    <source>
        <strain evidence="4">8207</strain>
    </source>
</reference>
<organism evidence="4 5">
    <name type="scientific">Candidatus Enterousia avistercoris</name>
    <dbReference type="NCBI Taxonomy" id="2840788"/>
    <lineage>
        <taxon>Bacteria</taxon>
        <taxon>Pseudomonadati</taxon>
        <taxon>Pseudomonadota</taxon>
        <taxon>Alphaproteobacteria</taxon>
        <taxon>Candidatus Enterousia</taxon>
    </lineage>
</organism>
<feature type="signal peptide" evidence="2">
    <location>
        <begin position="1"/>
        <end position="21"/>
    </location>
</feature>
<reference evidence="4" key="2">
    <citation type="journal article" date="2021" name="PeerJ">
        <title>Extensive microbial diversity within the chicken gut microbiome revealed by metagenomics and culture.</title>
        <authorList>
            <person name="Gilroy R."/>
            <person name="Ravi A."/>
            <person name="Getino M."/>
            <person name="Pursley I."/>
            <person name="Horton D.L."/>
            <person name="Alikhan N.F."/>
            <person name="Baker D."/>
            <person name="Gharbi K."/>
            <person name="Hall N."/>
            <person name="Watson M."/>
            <person name="Adriaenssens E.M."/>
            <person name="Foster-Nyarko E."/>
            <person name="Jarju S."/>
            <person name="Secka A."/>
            <person name="Antonio M."/>
            <person name="Oren A."/>
            <person name="Chaudhuri R.R."/>
            <person name="La Ragione R."/>
            <person name="Hildebrand F."/>
            <person name="Pallen M.J."/>
        </authorList>
    </citation>
    <scope>NUCLEOTIDE SEQUENCE</scope>
    <source>
        <strain evidence="4">8207</strain>
    </source>
</reference>
<dbReference type="InterPro" id="IPR027385">
    <property type="entry name" value="Beta-barrel_OMP"/>
</dbReference>
<comment type="caution">
    <text evidence="4">The sequence shown here is derived from an EMBL/GenBank/DDBJ whole genome shotgun (WGS) entry which is preliminary data.</text>
</comment>
<evidence type="ECO:0000256" key="2">
    <source>
        <dbReference type="SAM" id="SignalP"/>
    </source>
</evidence>
<dbReference type="Pfam" id="PF13505">
    <property type="entry name" value="OMP_b-brl"/>
    <property type="match status" value="1"/>
</dbReference>
<proteinExistence type="predicted"/>
<dbReference type="EMBL" id="JADINC010000059">
    <property type="protein sequence ID" value="MBO8425544.1"/>
    <property type="molecule type" value="Genomic_DNA"/>
</dbReference>
<feature type="chain" id="PRO_5039133343" evidence="2">
    <location>
        <begin position="22"/>
        <end position="246"/>
    </location>
</feature>
<dbReference type="SUPFAM" id="SSF56925">
    <property type="entry name" value="OMPA-like"/>
    <property type="match status" value="1"/>
</dbReference>
<feature type="domain" description="Outer membrane protein beta-barrel" evidence="3">
    <location>
        <begin position="140"/>
        <end position="243"/>
    </location>
</feature>
<dbReference type="Gene3D" id="2.40.160.20">
    <property type="match status" value="1"/>
</dbReference>
<evidence type="ECO:0000313" key="5">
    <source>
        <dbReference type="Proteomes" id="UP000823630"/>
    </source>
</evidence>
<protein>
    <submittedName>
        <fullName evidence="4">Outer membrane beta-barrel protein</fullName>
    </submittedName>
</protein>
<dbReference type="AlphaFoldDB" id="A0A9D9DD28"/>
<evidence type="ECO:0000313" key="4">
    <source>
        <dbReference type="EMBL" id="MBO8425544.1"/>
    </source>
</evidence>